<evidence type="ECO:0000313" key="3">
    <source>
        <dbReference type="Proteomes" id="UP000094487"/>
    </source>
</evidence>
<dbReference type="OrthoDB" id="7916272at2"/>
<accession>A0A1E3LTH1</accession>
<proteinExistence type="predicted"/>
<dbReference type="Proteomes" id="UP000094487">
    <property type="component" value="Unassembled WGS sequence"/>
</dbReference>
<dbReference type="STRING" id="1888892.BFL28_05720"/>
<comment type="caution">
    <text evidence="2">The sequence shown here is derived from an EMBL/GenBank/DDBJ whole genome shotgun (WGS) entry which is preliminary data.</text>
</comment>
<protein>
    <submittedName>
        <fullName evidence="2">Uncharacterized protein</fullName>
    </submittedName>
</protein>
<keyword evidence="3" id="KW-1185">Reference proteome</keyword>
<evidence type="ECO:0000313" key="2">
    <source>
        <dbReference type="EMBL" id="ODP36485.1"/>
    </source>
</evidence>
<dbReference type="EMBL" id="MDDS01000068">
    <property type="protein sequence ID" value="ODP36485.1"/>
    <property type="molecule type" value="Genomic_DNA"/>
</dbReference>
<dbReference type="AlphaFoldDB" id="A0A1E3LTH1"/>
<sequence length="86" mass="9259">MSDPFINSADSPLAPGSPLFRRDAARHQSSPLHHQGAACRGGWRHPLRTIEGSIDVAHPVKDGERIDVRATHVRVTGTNVPVSGYA</sequence>
<gene>
    <name evidence="2" type="ORF">BFL28_05720</name>
</gene>
<organism evidence="2 3">
    <name type="scientific">Sphingomonas turrisvirgatae</name>
    <dbReference type="NCBI Taxonomy" id="1888892"/>
    <lineage>
        <taxon>Bacteria</taxon>
        <taxon>Pseudomonadati</taxon>
        <taxon>Pseudomonadota</taxon>
        <taxon>Alphaproteobacteria</taxon>
        <taxon>Sphingomonadales</taxon>
        <taxon>Sphingomonadaceae</taxon>
        <taxon>Sphingomonas</taxon>
    </lineage>
</organism>
<name>A0A1E3LTH1_9SPHN</name>
<dbReference type="RefSeq" id="WP_069321751.1">
    <property type="nucleotide sequence ID" value="NZ_MDDS01000068.1"/>
</dbReference>
<evidence type="ECO:0000256" key="1">
    <source>
        <dbReference type="SAM" id="MobiDB-lite"/>
    </source>
</evidence>
<feature type="region of interest" description="Disordered" evidence="1">
    <location>
        <begin position="1"/>
        <end position="40"/>
    </location>
</feature>
<reference evidence="2 3" key="1">
    <citation type="submission" date="2016-08" db="EMBL/GenBank/DDBJ databases">
        <title>Draft genome of the agarase producing Sphingomonas sp. MCT13.</title>
        <authorList>
            <person name="D'Andrea M.M."/>
            <person name="Rossolini G.M."/>
            <person name="Thaller M.C."/>
        </authorList>
    </citation>
    <scope>NUCLEOTIDE SEQUENCE [LARGE SCALE GENOMIC DNA]</scope>
    <source>
        <strain evidence="2 3">MCT13</strain>
    </source>
</reference>